<dbReference type="RefSeq" id="WP_003389007.1">
    <property type="nucleotide sequence ID" value="NZ_APBN01000005.1"/>
</dbReference>
<dbReference type="AlphaFoldDB" id="M8DY92"/>
<dbReference type="GO" id="GO:0046654">
    <property type="term" value="P:tetrahydrofolate biosynthetic process"/>
    <property type="evidence" value="ECO:0007669"/>
    <property type="project" value="UniProtKB-UniPathway"/>
</dbReference>
<organism evidence="11 12">
    <name type="scientific">Brevibacillus borstelensis AK1</name>
    <dbReference type="NCBI Taxonomy" id="1300222"/>
    <lineage>
        <taxon>Bacteria</taxon>
        <taxon>Bacillati</taxon>
        <taxon>Bacillota</taxon>
        <taxon>Bacilli</taxon>
        <taxon>Bacillales</taxon>
        <taxon>Paenibacillaceae</taxon>
        <taxon>Brevibacillus</taxon>
    </lineage>
</organism>
<evidence type="ECO:0000256" key="3">
    <source>
        <dbReference type="ARBA" id="ARBA00012856"/>
    </source>
</evidence>
<dbReference type="PRINTS" id="PR00070">
    <property type="entry name" value="DHFR"/>
</dbReference>
<dbReference type="SUPFAM" id="SSF53597">
    <property type="entry name" value="Dihydrofolate reductase-like"/>
    <property type="match status" value="1"/>
</dbReference>
<dbReference type="Pfam" id="PF00186">
    <property type="entry name" value="DHFR_1"/>
    <property type="match status" value="1"/>
</dbReference>
<evidence type="ECO:0000256" key="2">
    <source>
        <dbReference type="ARBA" id="ARBA00009539"/>
    </source>
</evidence>
<dbReference type="EC" id="1.5.1.3" evidence="3 8"/>
<dbReference type="GO" id="GO:0046452">
    <property type="term" value="P:dihydrofolate metabolic process"/>
    <property type="evidence" value="ECO:0007669"/>
    <property type="project" value="TreeGrafter"/>
</dbReference>
<protein>
    <recommendedName>
        <fullName evidence="3 8">Dihydrofolate reductase</fullName>
        <ecNumber evidence="3 8">1.5.1.3</ecNumber>
    </recommendedName>
</protein>
<keyword evidence="4 8" id="KW-0554">One-carbon metabolism</keyword>
<evidence type="ECO:0000256" key="8">
    <source>
        <dbReference type="PIRNR" id="PIRNR000194"/>
    </source>
</evidence>
<dbReference type="OrthoDB" id="9804315at2"/>
<evidence type="ECO:0000256" key="4">
    <source>
        <dbReference type="ARBA" id="ARBA00022563"/>
    </source>
</evidence>
<dbReference type="PANTHER" id="PTHR48069:SF3">
    <property type="entry name" value="DIHYDROFOLATE REDUCTASE"/>
    <property type="match status" value="1"/>
</dbReference>
<evidence type="ECO:0000256" key="6">
    <source>
        <dbReference type="ARBA" id="ARBA00023002"/>
    </source>
</evidence>
<dbReference type="EMBL" id="APBN01000005">
    <property type="protein sequence ID" value="EMT51991.1"/>
    <property type="molecule type" value="Genomic_DNA"/>
</dbReference>
<dbReference type="GO" id="GO:0046655">
    <property type="term" value="P:folic acid metabolic process"/>
    <property type="evidence" value="ECO:0007669"/>
    <property type="project" value="TreeGrafter"/>
</dbReference>
<name>M8DY92_9BACL</name>
<dbReference type="InterPro" id="IPR024072">
    <property type="entry name" value="DHFR-like_dom_sf"/>
</dbReference>
<comment type="caution">
    <text evidence="11">The sequence shown here is derived from an EMBL/GenBank/DDBJ whole genome shotgun (WGS) entry which is preliminary data.</text>
</comment>
<comment type="similarity">
    <text evidence="2 8 9">Belongs to the dihydrofolate reductase family.</text>
</comment>
<evidence type="ECO:0000313" key="12">
    <source>
        <dbReference type="Proteomes" id="UP000012081"/>
    </source>
</evidence>
<keyword evidence="6 8" id="KW-0560">Oxidoreductase</keyword>
<proteinExistence type="inferred from homology"/>
<dbReference type="PROSITE" id="PS51330">
    <property type="entry name" value="DHFR_2"/>
    <property type="match status" value="1"/>
</dbReference>
<dbReference type="GO" id="GO:0006730">
    <property type="term" value="P:one-carbon metabolic process"/>
    <property type="evidence" value="ECO:0007669"/>
    <property type="project" value="UniProtKB-KW"/>
</dbReference>
<reference evidence="11 12" key="1">
    <citation type="submission" date="2013-03" db="EMBL/GenBank/DDBJ databases">
        <title>Assembly of a new bacterial strain Brevibacillus borstelensis AK1.</title>
        <authorList>
            <person name="Rajan I."/>
            <person name="PoliReddy D."/>
            <person name="Sugumar T."/>
            <person name="Rathinam K."/>
            <person name="Alqarawi S."/>
            <person name="Khalil A.B."/>
            <person name="Sivakumar N."/>
        </authorList>
    </citation>
    <scope>NUCLEOTIDE SEQUENCE [LARGE SCALE GENOMIC DNA]</scope>
    <source>
        <strain evidence="11 12">AK1</strain>
    </source>
</reference>
<dbReference type="Gene3D" id="3.40.430.10">
    <property type="entry name" value="Dihydrofolate Reductase, subunit A"/>
    <property type="match status" value="1"/>
</dbReference>
<keyword evidence="5 8" id="KW-0521">NADP</keyword>
<comment type="catalytic activity">
    <reaction evidence="8">
        <text>(6S)-5,6,7,8-tetrahydrofolate + NADP(+) = 7,8-dihydrofolate + NADPH + H(+)</text>
        <dbReference type="Rhea" id="RHEA:15009"/>
        <dbReference type="ChEBI" id="CHEBI:15378"/>
        <dbReference type="ChEBI" id="CHEBI:57451"/>
        <dbReference type="ChEBI" id="CHEBI:57453"/>
        <dbReference type="ChEBI" id="CHEBI:57783"/>
        <dbReference type="ChEBI" id="CHEBI:58349"/>
        <dbReference type="EC" id="1.5.1.3"/>
    </reaction>
</comment>
<dbReference type="Proteomes" id="UP000012081">
    <property type="component" value="Unassembled WGS sequence"/>
</dbReference>
<dbReference type="STRING" id="1300222.I532_14148"/>
<dbReference type="GO" id="GO:0004146">
    <property type="term" value="F:dihydrofolate reductase activity"/>
    <property type="evidence" value="ECO:0007669"/>
    <property type="project" value="UniProtKB-EC"/>
</dbReference>
<dbReference type="InterPro" id="IPR001796">
    <property type="entry name" value="DHFR_dom"/>
</dbReference>
<dbReference type="FunFam" id="3.40.430.10:FF:000001">
    <property type="entry name" value="Dihydrofolate reductase"/>
    <property type="match status" value="1"/>
</dbReference>
<sequence>MISLIVAHTRNRVIGKDGAMPWHLPNDLKHVKEITTGQTIVMGRKTFASIGKPLPNRRNVVLTRSKDFSAEGAEVVHTKEDVLALGDVIIFGGAELYRQFLDVVDRMYITEIDMETQGDTFFPEWDREAFELVWRREGVVDEKNPVPHTFLLYERIRS</sequence>
<evidence type="ECO:0000256" key="7">
    <source>
        <dbReference type="ARBA" id="ARBA00025067"/>
    </source>
</evidence>
<dbReference type="PANTHER" id="PTHR48069">
    <property type="entry name" value="DIHYDROFOLATE REDUCTASE"/>
    <property type="match status" value="1"/>
</dbReference>
<dbReference type="GO" id="GO:0005829">
    <property type="term" value="C:cytosol"/>
    <property type="evidence" value="ECO:0007669"/>
    <property type="project" value="TreeGrafter"/>
</dbReference>
<dbReference type="PATRIC" id="fig|1300222.3.peg.2955"/>
<evidence type="ECO:0000313" key="11">
    <source>
        <dbReference type="EMBL" id="EMT51991.1"/>
    </source>
</evidence>
<dbReference type="InterPro" id="IPR012259">
    <property type="entry name" value="DHFR"/>
</dbReference>
<dbReference type="GO" id="GO:0070401">
    <property type="term" value="F:NADP+ binding"/>
    <property type="evidence" value="ECO:0007669"/>
    <property type="project" value="UniProtKB-ARBA"/>
</dbReference>
<dbReference type="CDD" id="cd00209">
    <property type="entry name" value="DHFR"/>
    <property type="match status" value="1"/>
</dbReference>
<dbReference type="InterPro" id="IPR017925">
    <property type="entry name" value="DHFR_CS"/>
</dbReference>
<comment type="pathway">
    <text evidence="1 8">Cofactor biosynthesis; tetrahydrofolate biosynthesis; 5,6,7,8-tetrahydrofolate from 7,8-dihydrofolate: step 1/1.</text>
</comment>
<gene>
    <name evidence="11" type="ORF">I532_14148</name>
</gene>
<comment type="function">
    <text evidence="7 8">Key enzyme in folate metabolism. Catalyzes an essential reaction for de novo glycine and purine synthesis, and for DNA precursor synthesis.</text>
</comment>
<dbReference type="PIRSF" id="PIRSF000194">
    <property type="entry name" value="DHFR"/>
    <property type="match status" value="1"/>
</dbReference>
<keyword evidence="12" id="KW-1185">Reference proteome</keyword>
<dbReference type="PROSITE" id="PS00075">
    <property type="entry name" value="DHFR_1"/>
    <property type="match status" value="1"/>
</dbReference>
<evidence type="ECO:0000256" key="9">
    <source>
        <dbReference type="RuleBase" id="RU004474"/>
    </source>
</evidence>
<accession>M8DY92</accession>
<feature type="domain" description="DHFR" evidence="10">
    <location>
        <begin position="1"/>
        <end position="155"/>
    </location>
</feature>
<evidence type="ECO:0000259" key="10">
    <source>
        <dbReference type="PROSITE" id="PS51330"/>
    </source>
</evidence>
<evidence type="ECO:0000256" key="5">
    <source>
        <dbReference type="ARBA" id="ARBA00022857"/>
    </source>
</evidence>
<dbReference type="UniPathway" id="UPA00077">
    <property type="reaction ID" value="UER00158"/>
</dbReference>
<evidence type="ECO:0000256" key="1">
    <source>
        <dbReference type="ARBA" id="ARBA00004903"/>
    </source>
</evidence>